<gene>
    <name evidence="4" type="ORF">CC78DRAFT_543774</name>
</gene>
<dbReference type="AlphaFoldDB" id="A0A9P4KAI5"/>
<accession>A0A9P4KAI5</accession>
<dbReference type="InterPro" id="IPR036420">
    <property type="entry name" value="BRCT_dom_sf"/>
</dbReference>
<name>A0A9P4KAI5_9PLEO</name>
<feature type="compositionally biased region" description="Low complexity" evidence="2">
    <location>
        <begin position="777"/>
        <end position="787"/>
    </location>
</feature>
<dbReference type="PROSITE" id="PS50172">
    <property type="entry name" value="BRCT"/>
    <property type="match status" value="3"/>
</dbReference>
<feature type="compositionally biased region" description="Polar residues" evidence="2">
    <location>
        <begin position="761"/>
        <end position="771"/>
    </location>
</feature>
<feature type="compositionally biased region" description="Polar residues" evidence="2">
    <location>
        <begin position="311"/>
        <end position="325"/>
    </location>
</feature>
<keyword evidence="1" id="KW-0677">Repeat</keyword>
<dbReference type="SMART" id="SM00292">
    <property type="entry name" value="BRCT"/>
    <property type="match status" value="4"/>
</dbReference>
<keyword evidence="5" id="KW-1185">Reference proteome</keyword>
<evidence type="ECO:0000256" key="2">
    <source>
        <dbReference type="SAM" id="MobiDB-lite"/>
    </source>
</evidence>
<dbReference type="InterPro" id="IPR059215">
    <property type="entry name" value="BRCT2_TopBP1-like"/>
</dbReference>
<feature type="compositionally biased region" description="Pro residues" evidence="2">
    <location>
        <begin position="712"/>
        <end position="722"/>
    </location>
</feature>
<feature type="compositionally biased region" description="Low complexity" evidence="2">
    <location>
        <begin position="651"/>
        <end position="684"/>
    </location>
</feature>
<dbReference type="GO" id="GO:0033314">
    <property type="term" value="P:mitotic DNA replication checkpoint signaling"/>
    <property type="evidence" value="ECO:0007669"/>
    <property type="project" value="TreeGrafter"/>
</dbReference>
<feature type="region of interest" description="Disordered" evidence="2">
    <location>
        <begin position="562"/>
        <end position="726"/>
    </location>
</feature>
<organism evidence="4 5">
    <name type="scientific">Lojkania enalia</name>
    <dbReference type="NCBI Taxonomy" id="147567"/>
    <lineage>
        <taxon>Eukaryota</taxon>
        <taxon>Fungi</taxon>
        <taxon>Dikarya</taxon>
        <taxon>Ascomycota</taxon>
        <taxon>Pezizomycotina</taxon>
        <taxon>Dothideomycetes</taxon>
        <taxon>Pleosporomycetidae</taxon>
        <taxon>Pleosporales</taxon>
        <taxon>Pleosporales incertae sedis</taxon>
        <taxon>Lojkania</taxon>
    </lineage>
</organism>
<feature type="domain" description="BRCT" evidence="3">
    <location>
        <begin position="45"/>
        <end position="118"/>
    </location>
</feature>
<feature type="domain" description="BRCT" evidence="3">
    <location>
        <begin position="140"/>
        <end position="229"/>
    </location>
</feature>
<dbReference type="CDD" id="cd17731">
    <property type="entry name" value="BRCT_TopBP1_rpt2_like"/>
    <property type="match status" value="1"/>
</dbReference>
<dbReference type="PANTHER" id="PTHR13561">
    <property type="entry name" value="DNA REPLICATION REGULATOR DPB11-RELATED"/>
    <property type="match status" value="1"/>
</dbReference>
<dbReference type="SUPFAM" id="SSF52113">
    <property type="entry name" value="BRCT domain"/>
    <property type="match status" value="3"/>
</dbReference>
<evidence type="ECO:0000256" key="1">
    <source>
        <dbReference type="ARBA" id="ARBA00022737"/>
    </source>
</evidence>
<dbReference type="GO" id="GO:0006270">
    <property type="term" value="P:DNA replication initiation"/>
    <property type="evidence" value="ECO:0007669"/>
    <property type="project" value="TreeGrafter"/>
</dbReference>
<reference evidence="5" key="1">
    <citation type="journal article" date="2020" name="Stud. Mycol.">
        <title>101 Dothideomycetes genomes: A test case for predicting lifestyles and emergence of pathogens.</title>
        <authorList>
            <person name="Haridas S."/>
            <person name="Albert R."/>
            <person name="Binder M."/>
            <person name="Bloem J."/>
            <person name="LaButti K."/>
            <person name="Salamov A."/>
            <person name="Andreopoulos B."/>
            <person name="Baker S."/>
            <person name="Barry K."/>
            <person name="Bills G."/>
            <person name="Bluhm B."/>
            <person name="Cannon C."/>
            <person name="Castanera R."/>
            <person name="Culley D."/>
            <person name="Daum C."/>
            <person name="Ezra D."/>
            <person name="Gonzalez J."/>
            <person name="Henrissat B."/>
            <person name="Kuo A."/>
            <person name="Liang C."/>
            <person name="Lipzen A."/>
            <person name="Lutzoni F."/>
            <person name="Magnuson J."/>
            <person name="Mondo S."/>
            <person name="Nolan M."/>
            <person name="Ohm R."/>
            <person name="Pangilinan J."/>
            <person name="Park H.-J."/>
            <person name="Ramirez L."/>
            <person name="Alfaro M."/>
            <person name="Sun H."/>
            <person name="Tritt A."/>
            <person name="Yoshinaga Y."/>
            <person name="Zwiers L.-H."/>
            <person name="Turgeon B."/>
            <person name="Goodwin S."/>
            <person name="Spatafora J."/>
            <person name="Crous P."/>
            <person name="Grigoriev I."/>
        </authorList>
    </citation>
    <scope>NUCLEOTIDE SEQUENCE [LARGE SCALE GENOMIC DNA]</scope>
    <source>
        <strain evidence="5">CBS 304.66</strain>
    </source>
</reference>
<feature type="compositionally biased region" description="Basic residues" evidence="2">
    <location>
        <begin position="585"/>
        <end position="597"/>
    </location>
</feature>
<dbReference type="Gene3D" id="3.40.50.10190">
    <property type="entry name" value="BRCT domain"/>
    <property type="match status" value="4"/>
</dbReference>
<dbReference type="Pfam" id="PF12738">
    <property type="entry name" value="PTCB-BRCT"/>
    <property type="match status" value="3"/>
</dbReference>
<dbReference type="Proteomes" id="UP000800093">
    <property type="component" value="Unassembled WGS sequence"/>
</dbReference>
<feature type="region of interest" description="Disordered" evidence="2">
    <location>
        <begin position="250"/>
        <end position="325"/>
    </location>
</feature>
<feature type="compositionally biased region" description="Polar residues" evidence="2">
    <location>
        <begin position="276"/>
        <end position="295"/>
    </location>
</feature>
<dbReference type="CDD" id="cd18433">
    <property type="entry name" value="BRCT_Rad4_rpt3"/>
    <property type="match status" value="1"/>
</dbReference>
<comment type="caution">
    <text evidence="4">The sequence shown here is derived from an EMBL/GenBank/DDBJ whole genome shotgun (WGS) entry which is preliminary data.</text>
</comment>
<evidence type="ECO:0000259" key="3">
    <source>
        <dbReference type="PROSITE" id="PS50172"/>
    </source>
</evidence>
<evidence type="ECO:0000313" key="5">
    <source>
        <dbReference type="Proteomes" id="UP000800093"/>
    </source>
</evidence>
<feature type="region of interest" description="Disordered" evidence="2">
    <location>
        <begin position="739"/>
        <end position="809"/>
    </location>
</feature>
<dbReference type="OrthoDB" id="251770at2759"/>
<dbReference type="GO" id="GO:0007095">
    <property type="term" value="P:mitotic G2 DNA damage checkpoint signaling"/>
    <property type="evidence" value="ECO:0007669"/>
    <property type="project" value="TreeGrafter"/>
</dbReference>
<protein>
    <recommendedName>
        <fullName evidence="3">BRCT domain-containing protein</fullName>
    </recommendedName>
</protein>
<dbReference type="InterPro" id="IPR001357">
    <property type="entry name" value="BRCT_dom"/>
</dbReference>
<feature type="compositionally biased region" description="Polar residues" evidence="2">
    <location>
        <begin position="612"/>
        <end position="628"/>
    </location>
</feature>
<evidence type="ECO:0000313" key="4">
    <source>
        <dbReference type="EMBL" id="KAF2264726.1"/>
    </source>
</evidence>
<proteinExistence type="predicted"/>
<dbReference type="CDD" id="cd17723">
    <property type="entry name" value="BRCT_Rad4_rpt4"/>
    <property type="match status" value="1"/>
</dbReference>
<feature type="domain" description="BRCT" evidence="3">
    <location>
        <begin position="463"/>
        <end position="553"/>
    </location>
</feature>
<dbReference type="PANTHER" id="PTHR13561:SF20">
    <property type="entry name" value="DNA TOPOISOMERASE 2-BINDING PROTEIN 1"/>
    <property type="match status" value="1"/>
</dbReference>
<dbReference type="EMBL" id="ML986613">
    <property type="protein sequence ID" value="KAF2264726.1"/>
    <property type="molecule type" value="Genomic_DNA"/>
</dbReference>
<sequence>MSFTYPDNGILMLLPPALWQVLGDMVRSTTSKAVFTSSYSHPPETSQLPLAGAILCCTSIPPEQRTELATVGSQMGATIKLDLTSDVTHLIVGNINSAKYRYVAKSREDVKVLLPKWLEALRTVWMGGDDVDVTALEKSYRLPTFYGLKICLTGFDNPDQRKFIQESVTQNGAEYHGDLTKTVTHLIAATPSGKKYEHAVNWRLKIVSWEWFQQSLERGMVLDENYFHPTMAVEKRGRGAWDRPQRMSPVLGKRAREAEQGHSINPLKRKLRRSASSKMGSQSEALWTGITSAGFKNSRDPNDEWTDEGVANQSLPRENSATTTSSNVAMLQQDDHGAELENPASDVRRPFAATSNQSDGIFGGCIVLVYGFDNEKTEILCNHLDSNAAVVVRDPTKLETFSTDDLRRGYLVIPHDAATDLSSLPESSGGLCVATNWWVERCLHGKCRTDPTENVLCRPFDKPSVSGFGDLIVSSTGFTGIELLHVTKVVKLMGAGYDEYLSSKTSVMVCNTRKPNPEKFKFVTEKRIPAVHATWLWDCLETGELQPYHDYLLNSLQGPKPHVRPTEQFTEVPTAPLSEEDSAKLRKKKSQAARHARNALQKSCPLDLTMSADPTPTSTESHTNPNTTFEHDESLTVGFDGPASQPLQDINPNSPRRPSTSSNASTNPKSKFNSASTSRSNSTSGALPKAVTTHLKQRHTKQPSPDSVIPPQTEPAPTGPPPLEKDYTSIMTDLLAARKAAASKIPGKEDEKWKRRRQLGRAQSTRSNPSTADDPLSRASSGSAALGNMDEGGIFDLVGEGRNEGKGYVEYQPSQELGWDAPGAQEARKRVIVKDVVSEPSGLRTGRRKRN</sequence>